<dbReference type="InterPro" id="IPR010982">
    <property type="entry name" value="Lambda_DNA-bd_dom_sf"/>
</dbReference>
<dbReference type="PANTHER" id="PTHR47691:SF3">
    <property type="entry name" value="HTH-TYPE TRANSCRIPTIONAL REGULATOR RV0890C-RELATED"/>
    <property type="match status" value="1"/>
</dbReference>
<dbReference type="InterPro" id="IPR001387">
    <property type="entry name" value="Cro/C1-type_HTH"/>
</dbReference>
<dbReference type="Gene3D" id="1.10.8.430">
    <property type="entry name" value="Helical domain of apoptotic protease-activating factors"/>
    <property type="match status" value="1"/>
</dbReference>
<dbReference type="InterPro" id="IPR042197">
    <property type="entry name" value="Apaf_helical"/>
</dbReference>
<dbReference type="SUPFAM" id="SSF47413">
    <property type="entry name" value="lambda repressor-like DNA-binding domains"/>
    <property type="match status" value="1"/>
</dbReference>
<dbReference type="InterPro" id="IPR011990">
    <property type="entry name" value="TPR-like_helical_dom_sf"/>
</dbReference>
<dbReference type="Gene3D" id="1.10.260.40">
    <property type="entry name" value="lambda repressor-like DNA-binding domains"/>
    <property type="match status" value="1"/>
</dbReference>
<dbReference type="Gene3D" id="3.40.50.300">
    <property type="entry name" value="P-loop containing nucleotide triphosphate hydrolases"/>
    <property type="match status" value="1"/>
</dbReference>
<gene>
    <name evidence="2" type="ORF">KSB_46370</name>
</gene>
<sequence>MIKKARTSLIEERKRQRWSQQELADRLGTTRHNVSRWEAGMTTPGPYFRARLCEVFGKLPQELGLLGDTEAGAVNDLPLKSAPHPHLSDPALPLSPEQLPTLIGRQTFVHQLVQELCRCRHNAFALTGLPGIGKTALAVALAHHPQVRQQFQDGILWVGLGQYPEVLESMYRWGTLLGITPTEAGQLTTPDAWARRLYQQIGQRRMLLILDDAWDLSDAVTFQIGGTNCVHLLTTRIPVLAHTFAPEQVFHVPELNEEEGAMLLGHIVSQASQQLSASQMRALVHSVGGLPLALVLMGGYLYVQAQSGQPRRLQRACEQLQQNVERRLHLNRPQTLGQYISSLPIGTSLSLQVAIDISVHRIPVDAQRALHALSLFSPKPYSFSEEAALAVCNMGIDVLDLLADSGLLGTHQSGRYHLHQTIVDYAQLQPPDPEAKMRLVTFFVEFVCEHSDEHELLEQDLHTILTAFAFAREGQLFPALVRGSLAFMPFLSTLRLFDLADRLLTWAQEAATALADWESLAHMWRHRGHMAELRSDLAQAEYAYLTGLAIARERELTQLTAALFVLAGGVIVDQGDYLRAETYLQEGLAMATTLDEQEQRSIALKNLGEIADNLGDPRRAQTLYLESLAIARQQENWKVAGALLQDLGSQAAQRGEYEQAEAYYQEGLTYAEHLMDLQRQSAILMNQGLLASYRREYERALTLSLQSLSLARKIRNGVRISSVLQNLGIIERCLGHYAQAEAYLKESLDVAHAMGHRWLICETTGEWGTLYVYQQKLDAAWETFQQMLKDAMSMRAPLLQAQALFGLAQVEDQRGRGQQALQYARESQTLFRELEHQQVEQIEQWLAERL</sequence>
<dbReference type="Pfam" id="PF01381">
    <property type="entry name" value="HTH_3"/>
    <property type="match status" value="1"/>
</dbReference>
<accession>A0ABQ3UU94</accession>
<proteinExistence type="predicted"/>
<protein>
    <recommendedName>
        <fullName evidence="1">HTH cro/C1-type domain-containing protein</fullName>
    </recommendedName>
</protein>
<dbReference type="PANTHER" id="PTHR47691">
    <property type="entry name" value="REGULATOR-RELATED"/>
    <property type="match status" value="1"/>
</dbReference>
<dbReference type="Gene3D" id="1.25.40.10">
    <property type="entry name" value="Tetratricopeptide repeat domain"/>
    <property type="match status" value="3"/>
</dbReference>
<dbReference type="PROSITE" id="PS50943">
    <property type="entry name" value="HTH_CROC1"/>
    <property type="match status" value="1"/>
</dbReference>
<dbReference type="InterPro" id="IPR019734">
    <property type="entry name" value="TPR_rpt"/>
</dbReference>
<dbReference type="Pfam" id="PF00931">
    <property type="entry name" value="NB-ARC"/>
    <property type="match status" value="1"/>
</dbReference>
<evidence type="ECO:0000259" key="1">
    <source>
        <dbReference type="PROSITE" id="PS50943"/>
    </source>
</evidence>
<dbReference type="InterPro" id="IPR002182">
    <property type="entry name" value="NB-ARC"/>
</dbReference>
<dbReference type="SMART" id="SM00028">
    <property type="entry name" value="TPR"/>
    <property type="match status" value="6"/>
</dbReference>
<dbReference type="SUPFAM" id="SSF48452">
    <property type="entry name" value="TPR-like"/>
    <property type="match status" value="2"/>
</dbReference>
<dbReference type="SUPFAM" id="SSF52540">
    <property type="entry name" value="P-loop containing nucleoside triphosphate hydrolases"/>
    <property type="match status" value="1"/>
</dbReference>
<comment type="caution">
    <text evidence="2">The sequence shown here is derived from an EMBL/GenBank/DDBJ whole genome shotgun (WGS) entry which is preliminary data.</text>
</comment>
<dbReference type="Pfam" id="PF13424">
    <property type="entry name" value="TPR_12"/>
    <property type="match status" value="2"/>
</dbReference>
<organism evidence="2 3">
    <name type="scientific">Ktedonobacter robiniae</name>
    <dbReference type="NCBI Taxonomy" id="2778365"/>
    <lineage>
        <taxon>Bacteria</taxon>
        <taxon>Bacillati</taxon>
        <taxon>Chloroflexota</taxon>
        <taxon>Ktedonobacteria</taxon>
        <taxon>Ktedonobacterales</taxon>
        <taxon>Ktedonobacteraceae</taxon>
        <taxon>Ktedonobacter</taxon>
    </lineage>
</organism>
<dbReference type="RefSeq" id="WP_201372727.1">
    <property type="nucleotide sequence ID" value="NZ_BNJG01000002.1"/>
</dbReference>
<dbReference type="EMBL" id="BNJG01000002">
    <property type="protein sequence ID" value="GHO56162.1"/>
    <property type="molecule type" value="Genomic_DNA"/>
</dbReference>
<feature type="domain" description="HTH cro/C1-type" evidence="1">
    <location>
        <begin position="9"/>
        <end position="63"/>
    </location>
</feature>
<evidence type="ECO:0000313" key="3">
    <source>
        <dbReference type="Proteomes" id="UP000654345"/>
    </source>
</evidence>
<dbReference type="InterPro" id="IPR027417">
    <property type="entry name" value="P-loop_NTPase"/>
</dbReference>
<dbReference type="CDD" id="cd00093">
    <property type="entry name" value="HTH_XRE"/>
    <property type="match status" value="1"/>
</dbReference>
<keyword evidence="3" id="KW-1185">Reference proteome</keyword>
<dbReference type="Proteomes" id="UP000654345">
    <property type="component" value="Unassembled WGS sequence"/>
</dbReference>
<dbReference type="PRINTS" id="PR00364">
    <property type="entry name" value="DISEASERSIST"/>
</dbReference>
<reference evidence="2 3" key="1">
    <citation type="journal article" date="2021" name="Int. J. Syst. Evol. Microbiol.">
        <title>Reticulibacter mediterranei gen. nov., sp. nov., within the new family Reticulibacteraceae fam. nov., and Ktedonospora formicarum gen. nov., sp. nov., Ktedonobacter robiniae sp. nov., Dictyobacter formicarum sp. nov. and Dictyobacter arantiisoli sp. nov., belonging to the class Ktedonobacteria.</title>
        <authorList>
            <person name="Yabe S."/>
            <person name="Zheng Y."/>
            <person name="Wang C.M."/>
            <person name="Sakai Y."/>
            <person name="Abe K."/>
            <person name="Yokota A."/>
            <person name="Donadio S."/>
            <person name="Cavaletti L."/>
            <person name="Monciardini P."/>
        </authorList>
    </citation>
    <scope>NUCLEOTIDE SEQUENCE [LARGE SCALE GENOMIC DNA]</scope>
    <source>
        <strain evidence="2 3">SOSP1-30</strain>
    </source>
</reference>
<evidence type="ECO:0000313" key="2">
    <source>
        <dbReference type="EMBL" id="GHO56162.1"/>
    </source>
</evidence>
<name>A0ABQ3UU94_9CHLR</name>
<dbReference type="SMART" id="SM00530">
    <property type="entry name" value="HTH_XRE"/>
    <property type="match status" value="1"/>
</dbReference>